<evidence type="ECO:0000313" key="4">
    <source>
        <dbReference type="EMBL" id="GAX24275.1"/>
    </source>
</evidence>
<accession>A0A1Z5KDR3</accession>
<feature type="region of interest" description="Disordered" evidence="2">
    <location>
        <begin position="1"/>
        <end position="59"/>
    </location>
</feature>
<feature type="region of interest" description="Disordered" evidence="2">
    <location>
        <begin position="523"/>
        <end position="542"/>
    </location>
</feature>
<dbReference type="InterPro" id="IPR023610">
    <property type="entry name" value="PInositol-4/5-P-5/4-kinase"/>
</dbReference>
<sequence length="782" mass="87647">MSSRTSGNGSASKPKSSSDFLSSRSSFSFDESIGGFDTREKGANDDTTSHKSGHSGQGPYQIIEYDINEGITNNGIDVMVDIDPLHIDDNSPAAAALRANANVKVSTMGKAARAVHLQTVRKIVKRASLTSKNGVVRGKPPRLPPTVEGGIADYQSSPLDIIDESAEMTDENGPNAKEVTTATITAPVVAGTAEAGKKVLEQVDTHDLIKLLRWKRKRTDSKKVVKQKSYVRGKVIDGEHELYTLSIAVMIGVRTSITRTNTELNSGTGHRWVRPMDFKADEKYEFRPKGGSLTPPHMLAHTFKFKDYAPVVFAYLRRMFGVNEFDFLLSVCGNANFIEFISNAKSGQFFFYSSDGKYMIKTMTNAESKFLRRILPDYLKHCAENPNTMITRFFGMYRVKLYHLRREMKFVIMNSVYHTDKFLQSFYDLKGSVTGRDAKPGQGVKKDNDLRRGLPGSAMSLNPQQRAAMREQLVRDTTFLTTMGIMDYSMLVGVHHVPLSHKKASTLATMGFRPAHLSNAAPNSNLDINNSHSDAGPDVAEASPDNPEIIDHAKLVDALASHSNDTYDSRKARSMSEVVGAFFDHHGLEEDDNSYLEDIESKLPDEPSSIEVQQKKQQTIEKLYWPFQRFFDLHGHRRVGPELCATCSQKPCICAPDRKLLEGYNIPQFIPPLSNRKDKGFEMDTTGLKLPLRFQGPQGEELYGGKIFYMGIIDILQEYNSRKVLETRYRSFTAHRSQASCVPPNEYAKRFVEFFDQYTRPMRDHEKGANKSDLSNKQSQAK</sequence>
<dbReference type="PANTHER" id="PTHR23086:SF8">
    <property type="entry name" value="PHOSPHATIDYLINOSITOL 5-PHOSPHATE 4-KINASE, ISOFORM A"/>
    <property type="match status" value="1"/>
</dbReference>
<evidence type="ECO:0000259" key="3">
    <source>
        <dbReference type="PROSITE" id="PS51455"/>
    </source>
</evidence>
<dbReference type="Gene3D" id="3.30.800.10">
    <property type="entry name" value="Phosphatidylinositol Phosphate Kinase II Beta"/>
    <property type="match status" value="1"/>
</dbReference>
<feature type="compositionally biased region" description="Polar residues" evidence="2">
    <location>
        <begin position="523"/>
        <end position="533"/>
    </location>
</feature>
<dbReference type="InterPro" id="IPR027483">
    <property type="entry name" value="PInositol-4-P-4/5-kinase_C_sf"/>
</dbReference>
<dbReference type="GO" id="GO:0016308">
    <property type="term" value="F:1-phosphatidylinositol-4-phosphate 5-kinase activity"/>
    <property type="evidence" value="ECO:0007669"/>
    <property type="project" value="UniProtKB-EC"/>
</dbReference>
<evidence type="ECO:0000256" key="1">
    <source>
        <dbReference type="PROSITE-ProRule" id="PRU00781"/>
    </source>
</evidence>
<dbReference type="Proteomes" id="UP000198406">
    <property type="component" value="Unassembled WGS sequence"/>
</dbReference>
<keyword evidence="5" id="KW-1185">Reference proteome</keyword>
<gene>
    <name evidence="4" type="ORF">FisN_4Lh022</name>
</gene>
<dbReference type="GO" id="GO:0005524">
    <property type="term" value="F:ATP binding"/>
    <property type="evidence" value="ECO:0007669"/>
    <property type="project" value="UniProtKB-UniRule"/>
</dbReference>
<dbReference type="GO" id="GO:0005886">
    <property type="term" value="C:plasma membrane"/>
    <property type="evidence" value="ECO:0007669"/>
    <property type="project" value="TreeGrafter"/>
</dbReference>
<organism evidence="4 5">
    <name type="scientific">Fistulifera solaris</name>
    <name type="common">Oleaginous diatom</name>
    <dbReference type="NCBI Taxonomy" id="1519565"/>
    <lineage>
        <taxon>Eukaryota</taxon>
        <taxon>Sar</taxon>
        <taxon>Stramenopiles</taxon>
        <taxon>Ochrophyta</taxon>
        <taxon>Bacillariophyta</taxon>
        <taxon>Bacillariophyceae</taxon>
        <taxon>Bacillariophycidae</taxon>
        <taxon>Naviculales</taxon>
        <taxon>Naviculaceae</taxon>
        <taxon>Fistulifera</taxon>
    </lineage>
</organism>
<feature type="compositionally biased region" description="Basic and acidic residues" evidence="2">
    <location>
        <begin position="437"/>
        <end position="452"/>
    </location>
</feature>
<proteinExistence type="predicted"/>
<comment type="caution">
    <text evidence="4">The sequence shown here is derived from an EMBL/GenBank/DDBJ whole genome shotgun (WGS) entry which is preliminary data.</text>
</comment>
<dbReference type="OrthoDB" id="2129491at2759"/>
<dbReference type="InterPro" id="IPR027484">
    <property type="entry name" value="PInositol-4-P-5-kinase_N"/>
</dbReference>
<dbReference type="InterPro" id="IPR002498">
    <property type="entry name" value="PInositol-4-P-4/5-kinase_core"/>
</dbReference>
<dbReference type="PANTHER" id="PTHR23086">
    <property type="entry name" value="PHOSPHATIDYLINOSITOL-4-PHOSPHATE 5-KINASE"/>
    <property type="match status" value="1"/>
</dbReference>
<dbReference type="CDD" id="cd00139">
    <property type="entry name" value="PIPKc"/>
    <property type="match status" value="1"/>
</dbReference>
<name>A0A1Z5KDR3_FISSO</name>
<dbReference type="SMART" id="SM00330">
    <property type="entry name" value="PIPKc"/>
    <property type="match status" value="1"/>
</dbReference>
<dbReference type="SUPFAM" id="SSF56104">
    <property type="entry name" value="SAICAR synthase-like"/>
    <property type="match status" value="2"/>
</dbReference>
<dbReference type="Gene3D" id="3.30.810.10">
    <property type="entry name" value="2-Layer Sandwich"/>
    <property type="match status" value="2"/>
</dbReference>
<feature type="region of interest" description="Disordered" evidence="2">
    <location>
        <begin position="437"/>
        <end position="466"/>
    </location>
</feature>
<dbReference type="PROSITE" id="PS51455">
    <property type="entry name" value="PIPK"/>
    <property type="match status" value="1"/>
</dbReference>
<reference evidence="4 5" key="1">
    <citation type="journal article" date="2015" name="Plant Cell">
        <title>Oil accumulation by the oleaginous diatom Fistulifera solaris as revealed by the genome and transcriptome.</title>
        <authorList>
            <person name="Tanaka T."/>
            <person name="Maeda Y."/>
            <person name="Veluchamy A."/>
            <person name="Tanaka M."/>
            <person name="Abida H."/>
            <person name="Marechal E."/>
            <person name="Bowler C."/>
            <person name="Muto M."/>
            <person name="Sunaga Y."/>
            <person name="Tanaka M."/>
            <person name="Yoshino T."/>
            <person name="Taniguchi T."/>
            <person name="Fukuda Y."/>
            <person name="Nemoto M."/>
            <person name="Matsumoto M."/>
            <person name="Wong P.S."/>
            <person name="Aburatani S."/>
            <person name="Fujibuchi W."/>
        </authorList>
    </citation>
    <scope>NUCLEOTIDE SEQUENCE [LARGE SCALE GENOMIC DNA]</scope>
    <source>
        <strain evidence="4 5">JPCC DA0580</strain>
    </source>
</reference>
<dbReference type="EC" id="2.7.1.68" evidence="4"/>
<dbReference type="GO" id="GO:0046854">
    <property type="term" value="P:phosphatidylinositol phosphate biosynthetic process"/>
    <property type="evidence" value="ECO:0007669"/>
    <property type="project" value="TreeGrafter"/>
</dbReference>
<feature type="compositionally biased region" description="Low complexity" evidence="2">
    <location>
        <begin position="1"/>
        <end position="32"/>
    </location>
</feature>
<keyword evidence="1 4" id="KW-0418">Kinase</keyword>
<protein>
    <submittedName>
        <fullName evidence="4">1-phosphatidylinositol-4-phosphate 5-kinase</fullName>
        <ecNumber evidence="4">2.7.1.68</ecNumber>
    </submittedName>
</protein>
<dbReference type="EMBL" id="BDSP01000207">
    <property type="protein sequence ID" value="GAX24275.1"/>
    <property type="molecule type" value="Genomic_DNA"/>
</dbReference>
<evidence type="ECO:0000256" key="2">
    <source>
        <dbReference type="SAM" id="MobiDB-lite"/>
    </source>
</evidence>
<feature type="compositionally biased region" description="Basic and acidic residues" evidence="2">
    <location>
        <begin position="37"/>
        <end position="49"/>
    </location>
</feature>
<dbReference type="Pfam" id="PF01504">
    <property type="entry name" value="PIP5K"/>
    <property type="match status" value="1"/>
</dbReference>
<keyword evidence="1" id="KW-0547">Nucleotide-binding</keyword>
<dbReference type="InParanoid" id="A0A1Z5KDR3"/>
<dbReference type="AlphaFoldDB" id="A0A1Z5KDR3"/>
<feature type="domain" description="PIPK" evidence="3">
    <location>
        <begin position="239"/>
        <end position="759"/>
    </location>
</feature>
<evidence type="ECO:0000313" key="5">
    <source>
        <dbReference type="Proteomes" id="UP000198406"/>
    </source>
</evidence>
<keyword evidence="1 4" id="KW-0808">Transferase</keyword>
<keyword evidence="1" id="KW-0067">ATP-binding</keyword>